<dbReference type="EMBL" id="CP130946">
    <property type="protein sequence ID" value="XRP74224.1"/>
    <property type="molecule type" value="Genomic_DNA"/>
</dbReference>
<accession>A0ACD5IP99</accession>
<evidence type="ECO:0000313" key="1">
    <source>
        <dbReference type="EMBL" id="XRP74224.1"/>
    </source>
</evidence>
<proteinExistence type="predicted"/>
<name>A0ACD5IP99_9PROT</name>
<organism evidence="1 2">
    <name type="scientific">Acidithiobacillus ferruginosus</name>
    <dbReference type="NCBI Taxonomy" id="3063951"/>
    <lineage>
        <taxon>Bacteria</taxon>
        <taxon>Pseudomonadati</taxon>
        <taxon>Pseudomonadota</taxon>
        <taxon>Acidithiobacillia</taxon>
        <taxon>Acidithiobacillales</taxon>
        <taxon>Acidithiobacillaceae</taxon>
        <taxon>Acidithiobacillus</taxon>
    </lineage>
</organism>
<evidence type="ECO:0000313" key="2">
    <source>
        <dbReference type="Proteomes" id="UP001196097"/>
    </source>
</evidence>
<dbReference type="Proteomes" id="UP001196097">
    <property type="component" value="Chromosome"/>
</dbReference>
<reference evidence="1 2" key="1">
    <citation type="journal article" date="2021" name="ISME J.">
        <title>Genomic evolution of the class Acidithiobacillia: deep-branching Proteobacteria living in extreme acidic conditions.</title>
        <authorList>
            <person name="Moya-Beltran A."/>
            <person name="Beard S."/>
            <person name="Rojas-Villalobos C."/>
            <person name="Issotta F."/>
            <person name="Gallardo Y."/>
            <person name="Ulloa R."/>
            <person name="Giaveno A."/>
            <person name="Degli Esposti M."/>
            <person name="Johnson D.B."/>
            <person name="Quatrini R."/>
        </authorList>
    </citation>
    <scope>NUCLEOTIDE SEQUENCE [LARGE SCALE GENOMIC DNA]</scope>
    <source>
        <strain evidence="1 2">CF3</strain>
    </source>
</reference>
<gene>
    <name evidence="1" type="ORF">HF292_006170</name>
</gene>
<sequence>MKHHRDIHPQEGGATMIIVLLVLVALTIILLAAIYMTRTDTMVAGNLRFRAEAAQSAGNSYQTLLSNILKYSQTNSTYLPTSTLTTAGNPCANGANASCCYAPNQQSVASLISNLNSDANSSLWCNPTQGTLTGTQFATRYAILATSASGNTIGVQPSAGVSLNPSAPPLLRQMYYYIVLVAAVDPNASHTQVIQNYTVALPAQ</sequence>
<protein>
    <submittedName>
        <fullName evidence="1">Uncharacterized protein</fullName>
    </submittedName>
</protein>
<keyword evidence="2" id="KW-1185">Reference proteome</keyword>